<dbReference type="InterPro" id="IPR036318">
    <property type="entry name" value="FAD-bd_PCMH-like_sf"/>
</dbReference>
<dbReference type="EMBL" id="JAFJYH010000100">
    <property type="protein sequence ID" value="KAG4419681.1"/>
    <property type="molecule type" value="Genomic_DNA"/>
</dbReference>
<evidence type="ECO:0000313" key="8">
    <source>
        <dbReference type="Proteomes" id="UP000664132"/>
    </source>
</evidence>
<dbReference type="InterPro" id="IPR012951">
    <property type="entry name" value="BBE"/>
</dbReference>
<dbReference type="Gene3D" id="3.40.462.20">
    <property type="match status" value="1"/>
</dbReference>
<sequence length="557" mass="60172">MARTTISSIKPSASATTQHLPSMHHPSTQSFYTFTAMHLSIHQVILLVSHLGLISSVKATPSKDVTKCLKFHKVPFVISNSPNWTSYTTPHNLRLVYEPAVITIPETSQDVSTSVKCAVEARLKVQPKGGGHSYASYSSGGRDGSLIVDMENFDLVEVDRSTFIAKIGAGQRLGNVATELYAQGQRAIPHGVCPGVGIAGHALHGGWGFAARYWGYTLDTIVGLDVVLANGTQVYTSSSSYPDLFWAMRGAGESFGIATYLYVQTQPAPPSVVLFTSNLSASWPDIETVTSGFENTQNLILTSPLITPNMTFGFNTDTAGTLSISGSCIGCNAHTFNTTVLPALLSGFKPNTPIIQTVSWLESLAAVAGQLGLPLQQPLGHEYSVRSTFYVKSLMTKNSHPLTPAAIRAFWSYILAHPGEPIRSVINLYGGPNSAVNIPSSNSTAFAHRDAMWVFENFGLSIASDEMLPFDPNTIALVEGLNAAVENAQPDGDFSAYLNYIDPELDATTAARLYYGPETYNRLLELKREFDPKFVFWNPQAVGNSLALDGDGEENFN</sequence>
<protein>
    <recommendedName>
        <fullName evidence="6">FAD-binding PCMH-type domain-containing protein</fullName>
    </recommendedName>
</protein>
<dbReference type="GO" id="GO:0071949">
    <property type="term" value="F:FAD binding"/>
    <property type="evidence" value="ECO:0007669"/>
    <property type="project" value="InterPro"/>
</dbReference>
<evidence type="ECO:0000256" key="2">
    <source>
        <dbReference type="ARBA" id="ARBA00022630"/>
    </source>
</evidence>
<dbReference type="PROSITE" id="PS51387">
    <property type="entry name" value="FAD_PCMH"/>
    <property type="match status" value="1"/>
</dbReference>
<feature type="domain" description="FAD-binding PCMH-type" evidence="6">
    <location>
        <begin position="95"/>
        <end position="268"/>
    </location>
</feature>
<dbReference type="PANTHER" id="PTHR42973:SF15">
    <property type="entry name" value="FAD-BINDING PCMH-TYPE DOMAIN-CONTAINING PROTEIN"/>
    <property type="match status" value="1"/>
</dbReference>
<reference evidence="7" key="1">
    <citation type="submission" date="2021-02" db="EMBL/GenBank/DDBJ databases">
        <title>Genome sequence Cadophora malorum strain M34.</title>
        <authorList>
            <person name="Stefanovic E."/>
            <person name="Vu D."/>
            <person name="Scully C."/>
            <person name="Dijksterhuis J."/>
            <person name="Roader J."/>
            <person name="Houbraken J."/>
        </authorList>
    </citation>
    <scope>NUCLEOTIDE SEQUENCE</scope>
    <source>
        <strain evidence="7">M34</strain>
    </source>
</reference>
<keyword evidence="2" id="KW-0285">Flavoprotein</keyword>
<dbReference type="SUPFAM" id="SSF56176">
    <property type="entry name" value="FAD-binding/transporter-associated domain-like"/>
    <property type="match status" value="1"/>
</dbReference>
<keyword evidence="4" id="KW-0560">Oxidoreductase</keyword>
<dbReference type="InterPro" id="IPR006093">
    <property type="entry name" value="Oxy_OxRdtase_FAD_BS"/>
</dbReference>
<dbReference type="Pfam" id="PF08031">
    <property type="entry name" value="BBE"/>
    <property type="match status" value="1"/>
</dbReference>
<evidence type="ECO:0000313" key="7">
    <source>
        <dbReference type="EMBL" id="KAG4419681.1"/>
    </source>
</evidence>
<accession>A0A8H7W6S8</accession>
<comment type="caution">
    <text evidence="7">The sequence shown here is derived from an EMBL/GenBank/DDBJ whole genome shotgun (WGS) entry which is preliminary data.</text>
</comment>
<organism evidence="7 8">
    <name type="scientific">Cadophora malorum</name>
    <dbReference type="NCBI Taxonomy" id="108018"/>
    <lineage>
        <taxon>Eukaryota</taxon>
        <taxon>Fungi</taxon>
        <taxon>Dikarya</taxon>
        <taxon>Ascomycota</taxon>
        <taxon>Pezizomycotina</taxon>
        <taxon>Leotiomycetes</taxon>
        <taxon>Helotiales</taxon>
        <taxon>Ploettnerulaceae</taxon>
        <taxon>Cadophora</taxon>
    </lineage>
</organism>
<evidence type="ECO:0000256" key="5">
    <source>
        <dbReference type="SAM" id="MobiDB-lite"/>
    </source>
</evidence>
<dbReference type="Gene3D" id="3.30.465.10">
    <property type="match status" value="1"/>
</dbReference>
<dbReference type="Proteomes" id="UP000664132">
    <property type="component" value="Unassembled WGS sequence"/>
</dbReference>
<keyword evidence="8" id="KW-1185">Reference proteome</keyword>
<dbReference type="Pfam" id="PF01565">
    <property type="entry name" value="FAD_binding_4"/>
    <property type="match status" value="1"/>
</dbReference>
<dbReference type="OrthoDB" id="407275at2759"/>
<feature type="region of interest" description="Disordered" evidence="5">
    <location>
        <begin position="1"/>
        <end position="23"/>
    </location>
</feature>
<comment type="similarity">
    <text evidence="1">Belongs to the oxygen-dependent FAD-linked oxidoreductase family.</text>
</comment>
<keyword evidence="3" id="KW-0274">FAD</keyword>
<dbReference type="AlphaFoldDB" id="A0A8H7W6S8"/>
<evidence type="ECO:0000259" key="6">
    <source>
        <dbReference type="PROSITE" id="PS51387"/>
    </source>
</evidence>
<proteinExistence type="inferred from homology"/>
<dbReference type="GO" id="GO:0016491">
    <property type="term" value="F:oxidoreductase activity"/>
    <property type="evidence" value="ECO:0007669"/>
    <property type="project" value="UniProtKB-KW"/>
</dbReference>
<dbReference type="InterPro" id="IPR006094">
    <property type="entry name" value="Oxid_FAD_bind_N"/>
</dbReference>
<dbReference type="InterPro" id="IPR016166">
    <property type="entry name" value="FAD-bd_PCMH"/>
</dbReference>
<gene>
    <name evidence="7" type="ORF">IFR04_007181</name>
</gene>
<dbReference type="PANTHER" id="PTHR42973">
    <property type="entry name" value="BINDING OXIDOREDUCTASE, PUTATIVE (AFU_ORTHOLOGUE AFUA_1G17690)-RELATED"/>
    <property type="match status" value="1"/>
</dbReference>
<dbReference type="PROSITE" id="PS00862">
    <property type="entry name" value="OX2_COVAL_FAD"/>
    <property type="match status" value="1"/>
</dbReference>
<dbReference type="InterPro" id="IPR050416">
    <property type="entry name" value="FAD-linked_Oxidoreductase"/>
</dbReference>
<dbReference type="InterPro" id="IPR016169">
    <property type="entry name" value="FAD-bd_PCMH_sub2"/>
</dbReference>
<evidence type="ECO:0000256" key="4">
    <source>
        <dbReference type="ARBA" id="ARBA00023002"/>
    </source>
</evidence>
<name>A0A8H7W6S8_9HELO</name>
<evidence type="ECO:0000256" key="1">
    <source>
        <dbReference type="ARBA" id="ARBA00005466"/>
    </source>
</evidence>
<evidence type="ECO:0000256" key="3">
    <source>
        <dbReference type="ARBA" id="ARBA00022827"/>
    </source>
</evidence>